<dbReference type="OrthoDB" id="1262748at2"/>
<name>A0A4P6ZH93_9FLAO</name>
<evidence type="ECO:0000313" key="3">
    <source>
        <dbReference type="Proteomes" id="UP000294419"/>
    </source>
</evidence>
<evidence type="ECO:0000313" key="2">
    <source>
        <dbReference type="EMBL" id="QBO59156.1"/>
    </source>
</evidence>
<dbReference type="AlphaFoldDB" id="A0A4P6ZH93"/>
<feature type="chain" id="PRO_5020626578" description="GLPGLI family protein" evidence="1">
    <location>
        <begin position="19"/>
        <end position="214"/>
    </location>
</feature>
<evidence type="ECO:0008006" key="4">
    <source>
        <dbReference type="Google" id="ProtNLM"/>
    </source>
</evidence>
<gene>
    <name evidence="2" type="ORF">NBC122_02351</name>
</gene>
<dbReference type="RefSeq" id="WP_133440518.1">
    <property type="nucleotide sequence ID" value="NZ_CP037954.1"/>
</dbReference>
<dbReference type="EMBL" id="CP037954">
    <property type="protein sequence ID" value="QBO59156.1"/>
    <property type="molecule type" value="Genomic_DNA"/>
</dbReference>
<keyword evidence="1" id="KW-0732">Signal</keyword>
<reference evidence="2 3" key="1">
    <citation type="submission" date="2019-03" db="EMBL/GenBank/DDBJ databases">
        <authorList>
            <person name="Kim H."/>
            <person name="Yu S.-M."/>
        </authorList>
    </citation>
    <scope>NUCLEOTIDE SEQUENCE [LARGE SCALE GENOMIC DNA]</scope>
    <source>
        <strain evidence="2 3">NBC122</strain>
    </source>
</reference>
<proteinExistence type="predicted"/>
<keyword evidence="3" id="KW-1185">Reference proteome</keyword>
<feature type="signal peptide" evidence="1">
    <location>
        <begin position="1"/>
        <end position="18"/>
    </location>
</feature>
<dbReference type="Proteomes" id="UP000294419">
    <property type="component" value="Chromosome"/>
</dbReference>
<accession>A0A4P6ZH93</accession>
<dbReference type="KEGG" id="csal:NBC122_02351"/>
<protein>
    <recommendedName>
        <fullName evidence="4">GLPGLI family protein</fullName>
    </recommendedName>
</protein>
<organism evidence="2 3">
    <name type="scientific">Chryseobacterium salivictor</name>
    <dbReference type="NCBI Taxonomy" id="2547600"/>
    <lineage>
        <taxon>Bacteria</taxon>
        <taxon>Pseudomonadati</taxon>
        <taxon>Bacteroidota</taxon>
        <taxon>Flavobacteriia</taxon>
        <taxon>Flavobacteriales</taxon>
        <taxon>Weeksellaceae</taxon>
        <taxon>Chryseobacterium group</taxon>
        <taxon>Chryseobacterium</taxon>
    </lineage>
</organism>
<sequence>MRKISILLLLMMGSFGFAQTYQFDFLTKYMSTNLQNKRSNEFVSYNNSDDFSYYLKLRKSDSDFTATLYDHERNLAHHFSVVESKVGNEIQFQFLYVNTSKLQNIIKHENYRYEFSEISGDSPKIISLKIYASKRAKKPRVEKELTLKKANKNLIQLYRSDWLHWSDSTYDLSKIGNYIVAESEEKFNNNICQTNLKEYKNVDLKITIPKKLKF</sequence>
<evidence type="ECO:0000256" key="1">
    <source>
        <dbReference type="SAM" id="SignalP"/>
    </source>
</evidence>